<sequence>MNKAKSYVAEKVAEMRKPEASIKDFDINSVTREGVEYEAKIAVTNPYSHSIPICEINFDLKSDGSEIARGKIPDPGSLTGNDTTMLQVPVKVPHNILISLVKDIYRDWDIDYELNVQLIIDLPVFGDITIPVTQKGEIKLPSFRDFF</sequence>
<evidence type="ECO:0000313" key="4">
    <source>
        <dbReference type="Proteomes" id="UP001472677"/>
    </source>
</evidence>
<dbReference type="InterPro" id="IPR004864">
    <property type="entry name" value="LEA_2"/>
</dbReference>
<dbReference type="SUPFAM" id="SSF117070">
    <property type="entry name" value="LEA14-like"/>
    <property type="match status" value="1"/>
</dbReference>
<gene>
    <name evidence="3" type="ORF">V6N12_005692</name>
</gene>
<protein>
    <recommendedName>
        <fullName evidence="2">Water stress and hypersensitive response domain-containing protein</fullName>
    </recommendedName>
</protein>
<evidence type="ECO:0000259" key="2">
    <source>
        <dbReference type="SMART" id="SM00769"/>
    </source>
</evidence>
<dbReference type="Pfam" id="PF03168">
    <property type="entry name" value="LEA_2"/>
    <property type="match status" value="1"/>
</dbReference>
<evidence type="ECO:0000256" key="1">
    <source>
        <dbReference type="ARBA" id="ARBA00005960"/>
    </source>
</evidence>
<dbReference type="InterPro" id="IPR013990">
    <property type="entry name" value="WHy-dom"/>
</dbReference>
<dbReference type="Proteomes" id="UP001472677">
    <property type="component" value="Unassembled WGS sequence"/>
</dbReference>
<reference evidence="3 4" key="1">
    <citation type="journal article" date="2024" name="G3 (Bethesda)">
        <title>Genome assembly of Hibiscus sabdariffa L. provides insights into metabolisms of medicinal natural products.</title>
        <authorList>
            <person name="Kim T."/>
        </authorList>
    </citation>
    <scope>NUCLEOTIDE SEQUENCE [LARGE SCALE GENOMIC DNA]</scope>
    <source>
        <strain evidence="3">TK-2024</strain>
        <tissue evidence="3">Old leaves</tissue>
    </source>
</reference>
<comment type="similarity">
    <text evidence="1">Belongs to the LEA type 2 family.</text>
</comment>
<dbReference type="InterPro" id="IPR045043">
    <property type="entry name" value="Lea14-like"/>
</dbReference>
<dbReference type="EMBL" id="JBBPBM010000145">
    <property type="protein sequence ID" value="KAK8504153.1"/>
    <property type="molecule type" value="Genomic_DNA"/>
</dbReference>
<dbReference type="PANTHER" id="PTHR31459:SF19">
    <property type="entry name" value="DESICCATION-RELATED PROTEIN LEA14-RELATED"/>
    <property type="match status" value="1"/>
</dbReference>
<name>A0ABR2BAM2_9ROSI</name>
<keyword evidence="4" id="KW-1185">Reference proteome</keyword>
<feature type="domain" description="Water stress and hypersensitive response" evidence="2">
    <location>
        <begin position="20"/>
        <end position="137"/>
    </location>
</feature>
<dbReference type="SMART" id="SM00769">
    <property type="entry name" value="WHy"/>
    <property type="match status" value="1"/>
</dbReference>
<comment type="caution">
    <text evidence="3">The sequence shown here is derived from an EMBL/GenBank/DDBJ whole genome shotgun (WGS) entry which is preliminary data.</text>
</comment>
<proteinExistence type="inferred from homology"/>
<accession>A0ABR2BAM2</accession>
<evidence type="ECO:0000313" key="3">
    <source>
        <dbReference type="EMBL" id="KAK8504153.1"/>
    </source>
</evidence>
<organism evidence="3 4">
    <name type="scientific">Hibiscus sabdariffa</name>
    <name type="common">roselle</name>
    <dbReference type="NCBI Taxonomy" id="183260"/>
    <lineage>
        <taxon>Eukaryota</taxon>
        <taxon>Viridiplantae</taxon>
        <taxon>Streptophyta</taxon>
        <taxon>Embryophyta</taxon>
        <taxon>Tracheophyta</taxon>
        <taxon>Spermatophyta</taxon>
        <taxon>Magnoliopsida</taxon>
        <taxon>eudicotyledons</taxon>
        <taxon>Gunneridae</taxon>
        <taxon>Pentapetalae</taxon>
        <taxon>rosids</taxon>
        <taxon>malvids</taxon>
        <taxon>Malvales</taxon>
        <taxon>Malvaceae</taxon>
        <taxon>Malvoideae</taxon>
        <taxon>Hibiscus</taxon>
    </lineage>
</organism>
<dbReference type="Gene3D" id="2.60.40.1820">
    <property type="match status" value="1"/>
</dbReference>
<dbReference type="PANTHER" id="PTHR31459">
    <property type="match status" value="1"/>
</dbReference>